<dbReference type="PANTHER" id="PTHR36924">
    <property type="entry name" value="ANTITOXIN HIGA-1"/>
    <property type="match status" value="1"/>
</dbReference>
<dbReference type="SMART" id="SM00530">
    <property type="entry name" value="HTH_XRE"/>
    <property type="match status" value="1"/>
</dbReference>
<dbReference type="AlphaFoldDB" id="A0A7C3HYT8"/>
<name>A0A7C3HYT8_9SPIR</name>
<keyword evidence="1" id="KW-0238">DNA-binding</keyword>
<dbReference type="InterPro" id="IPR010982">
    <property type="entry name" value="Lambda_DNA-bd_dom_sf"/>
</dbReference>
<sequence>MENDFLETPKIGDVLKEEFLEPLHISAYKLAKDIHVSTSSVLDLIHNKRKISVEMALRLAKYFGTSSKFWLNLQNEIDLRNVQQKLKQELDQIPTLSKIA</sequence>
<dbReference type="SUPFAM" id="SSF47413">
    <property type="entry name" value="lambda repressor-like DNA-binding domains"/>
    <property type="match status" value="1"/>
</dbReference>
<evidence type="ECO:0000259" key="2">
    <source>
        <dbReference type="PROSITE" id="PS50943"/>
    </source>
</evidence>
<dbReference type="EMBL" id="DSVL01000414">
    <property type="protein sequence ID" value="HFH30499.1"/>
    <property type="molecule type" value="Genomic_DNA"/>
</dbReference>
<feature type="domain" description="HTH cro/C1-type" evidence="2">
    <location>
        <begin position="30"/>
        <end position="70"/>
    </location>
</feature>
<protein>
    <submittedName>
        <fullName evidence="3">Addiction module antidote protein, HigA family</fullName>
    </submittedName>
</protein>
<dbReference type="GO" id="GO:0003677">
    <property type="term" value="F:DNA binding"/>
    <property type="evidence" value="ECO:0007669"/>
    <property type="project" value="UniProtKB-KW"/>
</dbReference>
<dbReference type="CDD" id="cd00093">
    <property type="entry name" value="HTH_XRE"/>
    <property type="match status" value="1"/>
</dbReference>
<dbReference type="PANTHER" id="PTHR36924:SF1">
    <property type="entry name" value="ANTITOXIN HIGA-1"/>
    <property type="match status" value="1"/>
</dbReference>
<gene>
    <name evidence="3" type="primary">higA</name>
    <name evidence="3" type="ORF">ENS59_13505</name>
</gene>
<dbReference type="InterPro" id="IPR001387">
    <property type="entry name" value="Cro/C1-type_HTH"/>
</dbReference>
<dbReference type="Pfam" id="PF01381">
    <property type="entry name" value="HTH_3"/>
    <property type="match status" value="1"/>
</dbReference>
<dbReference type="NCBIfam" id="TIGR02607">
    <property type="entry name" value="antidote_HigA"/>
    <property type="match status" value="1"/>
</dbReference>
<dbReference type="InterPro" id="IPR013430">
    <property type="entry name" value="Toxin_antidote_HigA"/>
</dbReference>
<dbReference type="Gene3D" id="1.10.260.40">
    <property type="entry name" value="lambda repressor-like DNA-binding domains"/>
    <property type="match status" value="1"/>
</dbReference>
<accession>A0A7C3HYT8</accession>
<dbReference type="PROSITE" id="PS50943">
    <property type="entry name" value="HTH_CROC1"/>
    <property type="match status" value="1"/>
</dbReference>
<evidence type="ECO:0000313" key="3">
    <source>
        <dbReference type="EMBL" id="HFH30499.1"/>
    </source>
</evidence>
<reference evidence="3" key="1">
    <citation type="journal article" date="2020" name="mSystems">
        <title>Genome- and Community-Level Interaction Insights into Carbon Utilization and Element Cycling Functions of Hydrothermarchaeota in Hydrothermal Sediment.</title>
        <authorList>
            <person name="Zhou Z."/>
            <person name="Liu Y."/>
            <person name="Xu W."/>
            <person name="Pan J."/>
            <person name="Luo Z.H."/>
            <person name="Li M."/>
        </authorList>
    </citation>
    <scope>NUCLEOTIDE SEQUENCE [LARGE SCALE GENOMIC DNA]</scope>
    <source>
        <strain evidence="3">SpSt-503</strain>
    </source>
</reference>
<proteinExistence type="predicted"/>
<organism evidence="3">
    <name type="scientific">Gracilinema caldarium</name>
    <dbReference type="NCBI Taxonomy" id="215591"/>
    <lineage>
        <taxon>Bacteria</taxon>
        <taxon>Pseudomonadati</taxon>
        <taxon>Spirochaetota</taxon>
        <taxon>Spirochaetia</taxon>
        <taxon>Spirochaetales</taxon>
        <taxon>Breznakiellaceae</taxon>
        <taxon>Gracilinema</taxon>
    </lineage>
</organism>
<comment type="caution">
    <text evidence="3">The sequence shown here is derived from an EMBL/GenBank/DDBJ whole genome shotgun (WGS) entry which is preliminary data.</text>
</comment>
<evidence type="ECO:0000256" key="1">
    <source>
        <dbReference type="ARBA" id="ARBA00023125"/>
    </source>
</evidence>